<name>A0A836L9W2_9TRYP</name>
<dbReference type="GeneID" id="94290941"/>
<dbReference type="OrthoDB" id="263004at2759"/>
<dbReference type="RefSeq" id="XP_067757064.1">
    <property type="nucleotide sequence ID" value="XM_067900864.1"/>
</dbReference>
<evidence type="ECO:0000313" key="2">
    <source>
        <dbReference type="EMBL" id="KAG5504441.1"/>
    </source>
</evidence>
<organism evidence="2 3">
    <name type="scientific">Porcisia hertigi</name>
    <dbReference type="NCBI Taxonomy" id="2761500"/>
    <lineage>
        <taxon>Eukaryota</taxon>
        <taxon>Discoba</taxon>
        <taxon>Euglenozoa</taxon>
        <taxon>Kinetoplastea</taxon>
        <taxon>Metakinetoplastina</taxon>
        <taxon>Trypanosomatida</taxon>
        <taxon>Trypanosomatidae</taxon>
        <taxon>Leishmaniinae</taxon>
        <taxon>Porcisia</taxon>
    </lineage>
</organism>
<reference evidence="2 3" key="1">
    <citation type="submission" date="2021-02" db="EMBL/GenBank/DDBJ databases">
        <title>Porcisia hertigi Genome sequencing and assembly.</title>
        <authorList>
            <person name="Almutairi H."/>
            <person name="Gatherer D."/>
        </authorList>
    </citation>
    <scope>NUCLEOTIDE SEQUENCE [LARGE SCALE GENOMIC DNA]</scope>
    <source>
        <strain evidence="2 3">C119</strain>
    </source>
</reference>
<protein>
    <submittedName>
        <fullName evidence="2">Uncharacterized protein</fullName>
    </submittedName>
</protein>
<evidence type="ECO:0000313" key="3">
    <source>
        <dbReference type="Proteomes" id="UP000674318"/>
    </source>
</evidence>
<sequence length="465" mass="52707">MFASTIPGELASIQRSIQSALSKIEKNSAKRGSQEQNLISTVAGAKSLNRFFSAHPTTNDEVVRALRSAGEEEQVEIECIQRYQRFVEARSTCFTFLEVKMSTLLKEVSRALVTSGKMEEFTSDDLLPEVEENQSDSEAQRLLRLWRTVLHIHDLVLGPLIRGHLGGPRNELQCIRAEEERYFARESVLRNTITDVQKMVAAIQKRLGDLNTEAEAVHTIAECTASMRFQDKATRPIVAEKDEHFGSHMRKALYDLQRSTERLRKERVAVDLRTATLAEKSRNLRLQTVACKLSTEAILQTTGEVTDGVNSLTNAQANALRELNQKTQECTSKQGRLENALEKHERLSALLMEQSENEKFKAERIVAAGQAYHFLMTKGGSQREKLTSLRRSIARIESEIRGALADRQRIVGEVQYLSRLFSNPSVAQRVLVQATERCNVEPKPIAVDNYIRFIQKARIERRTFH</sequence>
<dbReference type="AlphaFoldDB" id="A0A836L9W2"/>
<gene>
    <name evidence="2" type="ORF">JKF63_04893</name>
</gene>
<evidence type="ECO:0000256" key="1">
    <source>
        <dbReference type="SAM" id="Coils"/>
    </source>
</evidence>
<keyword evidence="1" id="KW-0175">Coiled coil</keyword>
<feature type="coiled-coil region" evidence="1">
    <location>
        <begin position="309"/>
        <end position="357"/>
    </location>
</feature>
<keyword evidence="3" id="KW-1185">Reference proteome</keyword>
<dbReference type="KEGG" id="phet:94290941"/>
<comment type="caution">
    <text evidence="2">The sequence shown here is derived from an EMBL/GenBank/DDBJ whole genome shotgun (WGS) entry which is preliminary data.</text>
</comment>
<dbReference type="EMBL" id="JAFJZO010000023">
    <property type="protein sequence ID" value="KAG5504441.1"/>
    <property type="molecule type" value="Genomic_DNA"/>
</dbReference>
<proteinExistence type="predicted"/>
<dbReference type="Proteomes" id="UP000674318">
    <property type="component" value="Unassembled WGS sequence"/>
</dbReference>
<accession>A0A836L9W2</accession>